<organism evidence="2">
    <name type="scientific">marine metagenome</name>
    <dbReference type="NCBI Taxonomy" id="408172"/>
    <lineage>
        <taxon>unclassified sequences</taxon>
        <taxon>metagenomes</taxon>
        <taxon>ecological metagenomes</taxon>
    </lineage>
</organism>
<reference evidence="2" key="1">
    <citation type="submission" date="2018-05" db="EMBL/GenBank/DDBJ databases">
        <authorList>
            <person name="Lanie J.A."/>
            <person name="Ng W.-L."/>
            <person name="Kazmierczak K.M."/>
            <person name="Andrzejewski T.M."/>
            <person name="Davidsen T.M."/>
            <person name="Wayne K.J."/>
            <person name="Tettelin H."/>
            <person name="Glass J.I."/>
            <person name="Rusch D."/>
            <person name="Podicherti R."/>
            <person name="Tsui H.-C.T."/>
            <person name="Winkler M.E."/>
        </authorList>
    </citation>
    <scope>NUCLEOTIDE SEQUENCE</scope>
</reference>
<feature type="region of interest" description="Disordered" evidence="1">
    <location>
        <begin position="63"/>
        <end position="102"/>
    </location>
</feature>
<feature type="compositionally biased region" description="Basic and acidic residues" evidence="1">
    <location>
        <begin position="85"/>
        <end position="102"/>
    </location>
</feature>
<accession>A0A383AVE7</accession>
<feature type="region of interest" description="Disordered" evidence="1">
    <location>
        <begin position="153"/>
        <end position="181"/>
    </location>
</feature>
<feature type="non-terminal residue" evidence="2">
    <location>
        <position position="181"/>
    </location>
</feature>
<evidence type="ECO:0000313" key="2">
    <source>
        <dbReference type="EMBL" id="SVE11128.1"/>
    </source>
</evidence>
<name>A0A383AVE7_9ZZZZ</name>
<dbReference type="EMBL" id="UINC01194844">
    <property type="protein sequence ID" value="SVE11128.1"/>
    <property type="molecule type" value="Genomic_DNA"/>
</dbReference>
<evidence type="ECO:0000256" key="1">
    <source>
        <dbReference type="SAM" id="MobiDB-lite"/>
    </source>
</evidence>
<proteinExistence type="predicted"/>
<gene>
    <name evidence="2" type="ORF">METZ01_LOCUS463982</name>
</gene>
<protein>
    <submittedName>
        <fullName evidence="2">Uncharacterized protein</fullName>
    </submittedName>
</protein>
<feature type="compositionally biased region" description="Polar residues" evidence="1">
    <location>
        <begin position="164"/>
        <end position="181"/>
    </location>
</feature>
<dbReference type="AlphaFoldDB" id="A0A383AVE7"/>
<feature type="compositionally biased region" description="Basic and acidic residues" evidence="1">
    <location>
        <begin position="153"/>
        <end position="163"/>
    </location>
</feature>
<sequence>MLTRKVFIFFLLITGFSKVFSQQSLDQDPATLINQKRSQVNALAKIIVDEDGTITIEHIKNSQTKELSEDAEGNESALKQMDPNSKSENETNSRTEIKSVDKYPTELENVDIDLPLDRQKIPLDRDNTAVSEKFQSPYRIITLDKNTQYKINEHPSQKNKLNERSSFIQSKSINQNSRGSN</sequence>